<evidence type="ECO:0000313" key="1">
    <source>
        <dbReference type="EMBL" id="ENZ19567.1"/>
    </source>
</evidence>
<name>A0A0E2HGD4_9FIRM</name>
<organism evidence="1 2">
    <name type="scientific">[Clostridium] clostridioforme 90A8</name>
    <dbReference type="NCBI Taxonomy" id="999408"/>
    <lineage>
        <taxon>Bacteria</taxon>
        <taxon>Bacillati</taxon>
        <taxon>Bacillota</taxon>
        <taxon>Clostridia</taxon>
        <taxon>Lachnospirales</taxon>
        <taxon>Lachnospiraceae</taxon>
        <taxon>Enterocloster</taxon>
    </lineage>
</organism>
<sequence>MKKNWKLLGVIAAVAIVGAIFSNINDWKYNVVDYGKESTQIVIPETDNLYVMLADEYLDDDDLSELYREKDIFTRLSNMNDDLNKYFDYYELSFQALQSLEYYDLDDDFIKVYNRKGDKIENQSVRIDGKRHYVTSLNTVQVNKKFFDSYLASMEKGEKFIDDDYILSMTENIPVLLGYNYMPYYNIGDTLKLNYLGSDMTFYIKGFLSKNLGFKMDNKNIIMDNYICVPSFKIKMASQQTDSEQDTLFKMRYYLQKNGGFIQYKADDDVKQIKQEINDLANKYDLAYTVLNTTYNIRPN</sequence>
<proteinExistence type="predicted"/>
<evidence type="ECO:0000313" key="2">
    <source>
        <dbReference type="Proteomes" id="UP000013085"/>
    </source>
</evidence>
<dbReference type="AlphaFoldDB" id="A0A0E2HGD4"/>
<protein>
    <submittedName>
        <fullName evidence="1">Uncharacterized protein</fullName>
    </submittedName>
</protein>
<dbReference type="Proteomes" id="UP000013085">
    <property type="component" value="Unassembled WGS sequence"/>
</dbReference>
<accession>A0A0E2HGD4</accession>
<dbReference type="RefSeq" id="WP_002594325.1">
    <property type="nucleotide sequence ID" value="NZ_KB850987.1"/>
</dbReference>
<reference evidence="1 2" key="1">
    <citation type="submission" date="2013-01" db="EMBL/GenBank/DDBJ databases">
        <title>The Genome Sequence of Clostridium clostridioforme 90A8.</title>
        <authorList>
            <consortium name="The Broad Institute Genome Sequencing Platform"/>
            <person name="Earl A."/>
            <person name="Ward D."/>
            <person name="Feldgarden M."/>
            <person name="Gevers D."/>
            <person name="Courvalin P."/>
            <person name="Lambert T."/>
            <person name="Walker B."/>
            <person name="Young S.K."/>
            <person name="Zeng Q."/>
            <person name="Gargeya S."/>
            <person name="Fitzgerald M."/>
            <person name="Haas B."/>
            <person name="Abouelleil A."/>
            <person name="Alvarado L."/>
            <person name="Arachchi H.M."/>
            <person name="Berlin A.M."/>
            <person name="Chapman S.B."/>
            <person name="Dewar J."/>
            <person name="Goldberg J."/>
            <person name="Griggs A."/>
            <person name="Gujja S."/>
            <person name="Hansen M."/>
            <person name="Howarth C."/>
            <person name="Imamovic A."/>
            <person name="Larimer J."/>
            <person name="McCowan C."/>
            <person name="Murphy C."/>
            <person name="Neiman D."/>
            <person name="Pearson M."/>
            <person name="Priest M."/>
            <person name="Roberts A."/>
            <person name="Saif S."/>
            <person name="Shea T."/>
            <person name="Sisk P."/>
            <person name="Sykes S."/>
            <person name="Wortman J."/>
            <person name="Nusbaum C."/>
            <person name="Birren B."/>
        </authorList>
    </citation>
    <scope>NUCLEOTIDE SEQUENCE [LARGE SCALE GENOMIC DNA]</scope>
    <source>
        <strain evidence="1 2">90A8</strain>
    </source>
</reference>
<comment type="caution">
    <text evidence="1">The sequence shown here is derived from an EMBL/GenBank/DDBJ whole genome shotgun (WGS) entry which is preliminary data.</text>
</comment>
<gene>
    <name evidence="1" type="ORF">HMPREF1090_00475</name>
</gene>
<dbReference type="EMBL" id="AGYR01000004">
    <property type="protein sequence ID" value="ENZ19567.1"/>
    <property type="molecule type" value="Genomic_DNA"/>
</dbReference>
<dbReference type="HOGENOM" id="CLU_088204_0_0_9"/>
<dbReference type="PATRIC" id="fig|999408.3.peg.513"/>